<gene>
    <name evidence="7" type="ORF">Q31a_00590</name>
</gene>
<dbReference type="PROSITE" id="PS51007">
    <property type="entry name" value="CYTC"/>
    <property type="match status" value="2"/>
</dbReference>
<feature type="domain" description="Cytochrome c" evidence="6">
    <location>
        <begin position="95"/>
        <end position="199"/>
    </location>
</feature>
<keyword evidence="2 4" id="KW-0479">Metal-binding</keyword>
<dbReference type="EMBL" id="CP036298">
    <property type="protein sequence ID" value="QDV21780.1"/>
    <property type="molecule type" value="Genomic_DNA"/>
</dbReference>
<evidence type="ECO:0000313" key="8">
    <source>
        <dbReference type="Proteomes" id="UP000318017"/>
    </source>
</evidence>
<dbReference type="Gene3D" id="1.10.760.10">
    <property type="entry name" value="Cytochrome c-like domain"/>
    <property type="match status" value="2"/>
</dbReference>
<keyword evidence="1 4" id="KW-0349">Heme</keyword>
<dbReference type="GO" id="GO:0046872">
    <property type="term" value="F:metal ion binding"/>
    <property type="evidence" value="ECO:0007669"/>
    <property type="project" value="UniProtKB-KW"/>
</dbReference>
<evidence type="ECO:0000256" key="3">
    <source>
        <dbReference type="ARBA" id="ARBA00023004"/>
    </source>
</evidence>
<dbReference type="SUPFAM" id="SSF46626">
    <property type="entry name" value="Cytochrome c"/>
    <property type="match status" value="2"/>
</dbReference>
<dbReference type="GO" id="GO:0020037">
    <property type="term" value="F:heme binding"/>
    <property type="evidence" value="ECO:0007669"/>
    <property type="project" value="InterPro"/>
</dbReference>
<evidence type="ECO:0000259" key="6">
    <source>
        <dbReference type="PROSITE" id="PS51007"/>
    </source>
</evidence>
<sequence>MKHAIYLSTLCLLTLVSLGCRQETIPEFEPNRVYSHGLELEIGYPMQQALDETQVALTDMFGTPDQPRVPDFLTEEDSDFAGLLSLEKLQLAAGPVTDQGGGLYRAYCMTCHGLVGNGRGTTAALLDPYPRDYRLGKFKFKSTDLNGKPTREDLAKVIAHGVDGTSMKPYRELADAKEESDAEIEKQVDALVDYVIYLSWRGELERYVMMVAGEEVAFEDGDTLYNPQAENFEEQKELIVELAMEIGDSWLEAPDRIVEVTDPPEGTPVPATIEELEQAIAAGNAPELQASIDRGRELFASEKAACAKCHGKLGYGDGQTQDYDDWAKDWTTKLGLDPTDYDSLVPFIARGVLPPRKILPRDFRQGLFRGGSAPEDIYRRIAGGIAGTPMPAAAVPEDDIWDLVNYVRSMRTASDTPDAPTTPAVETPAAKTPAAEPATAE</sequence>
<evidence type="ECO:0000313" key="7">
    <source>
        <dbReference type="EMBL" id="QDV21780.1"/>
    </source>
</evidence>
<protein>
    <submittedName>
        <fullName evidence="7">Cytochrome c</fullName>
    </submittedName>
</protein>
<dbReference type="InterPro" id="IPR009056">
    <property type="entry name" value="Cyt_c-like_dom"/>
</dbReference>
<name>A0A518FZQ7_9BACT</name>
<keyword evidence="8" id="KW-1185">Reference proteome</keyword>
<organism evidence="7 8">
    <name type="scientific">Aureliella helgolandensis</name>
    <dbReference type="NCBI Taxonomy" id="2527968"/>
    <lineage>
        <taxon>Bacteria</taxon>
        <taxon>Pseudomonadati</taxon>
        <taxon>Planctomycetota</taxon>
        <taxon>Planctomycetia</taxon>
        <taxon>Pirellulales</taxon>
        <taxon>Pirellulaceae</taxon>
        <taxon>Aureliella</taxon>
    </lineage>
</organism>
<dbReference type="PROSITE" id="PS51257">
    <property type="entry name" value="PROKAR_LIPOPROTEIN"/>
    <property type="match status" value="1"/>
</dbReference>
<dbReference type="AlphaFoldDB" id="A0A518FZQ7"/>
<dbReference type="Pfam" id="PF13442">
    <property type="entry name" value="Cytochrome_CBB3"/>
    <property type="match status" value="1"/>
</dbReference>
<feature type="domain" description="Cytochrome c" evidence="6">
    <location>
        <begin position="290"/>
        <end position="411"/>
    </location>
</feature>
<dbReference type="Pfam" id="PF00034">
    <property type="entry name" value="Cytochrom_C"/>
    <property type="match status" value="1"/>
</dbReference>
<keyword evidence="3 4" id="KW-0408">Iron</keyword>
<evidence type="ECO:0000256" key="4">
    <source>
        <dbReference type="PROSITE-ProRule" id="PRU00433"/>
    </source>
</evidence>
<dbReference type="RefSeq" id="WP_145072453.1">
    <property type="nucleotide sequence ID" value="NZ_CP036298.1"/>
</dbReference>
<dbReference type="KEGG" id="ahel:Q31a_00590"/>
<accession>A0A518FZQ7</accession>
<dbReference type="GO" id="GO:0009055">
    <property type="term" value="F:electron transfer activity"/>
    <property type="evidence" value="ECO:0007669"/>
    <property type="project" value="InterPro"/>
</dbReference>
<dbReference type="Proteomes" id="UP000318017">
    <property type="component" value="Chromosome"/>
</dbReference>
<reference evidence="7 8" key="1">
    <citation type="submission" date="2019-02" db="EMBL/GenBank/DDBJ databases">
        <title>Deep-cultivation of Planctomycetes and their phenomic and genomic characterization uncovers novel biology.</title>
        <authorList>
            <person name="Wiegand S."/>
            <person name="Jogler M."/>
            <person name="Boedeker C."/>
            <person name="Pinto D."/>
            <person name="Vollmers J."/>
            <person name="Rivas-Marin E."/>
            <person name="Kohn T."/>
            <person name="Peeters S.H."/>
            <person name="Heuer A."/>
            <person name="Rast P."/>
            <person name="Oberbeckmann S."/>
            <person name="Bunk B."/>
            <person name="Jeske O."/>
            <person name="Meyerdierks A."/>
            <person name="Storesund J.E."/>
            <person name="Kallscheuer N."/>
            <person name="Luecker S."/>
            <person name="Lage O.M."/>
            <person name="Pohl T."/>
            <person name="Merkel B.J."/>
            <person name="Hornburger P."/>
            <person name="Mueller R.-W."/>
            <person name="Bruemmer F."/>
            <person name="Labrenz M."/>
            <person name="Spormann A.M."/>
            <person name="Op den Camp H."/>
            <person name="Overmann J."/>
            <person name="Amann R."/>
            <person name="Jetten M.S.M."/>
            <person name="Mascher T."/>
            <person name="Medema M.H."/>
            <person name="Devos D.P."/>
            <person name="Kaster A.-K."/>
            <person name="Ovreas L."/>
            <person name="Rohde M."/>
            <person name="Galperin M.Y."/>
            <person name="Jogler C."/>
        </authorList>
    </citation>
    <scope>NUCLEOTIDE SEQUENCE [LARGE SCALE GENOMIC DNA]</scope>
    <source>
        <strain evidence="7 8">Q31a</strain>
    </source>
</reference>
<dbReference type="OrthoDB" id="9808312at2"/>
<evidence type="ECO:0000256" key="5">
    <source>
        <dbReference type="SAM" id="MobiDB-lite"/>
    </source>
</evidence>
<dbReference type="InterPro" id="IPR036909">
    <property type="entry name" value="Cyt_c-like_dom_sf"/>
</dbReference>
<evidence type="ECO:0000256" key="1">
    <source>
        <dbReference type="ARBA" id="ARBA00022617"/>
    </source>
</evidence>
<evidence type="ECO:0000256" key="2">
    <source>
        <dbReference type="ARBA" id="ARBA00022723"/>
    </source>
</evidence>
<feature type="region of interest" description="Disordered" evidence="5">
    <location>
        <begin position="412"/>
        <end position="441"/>
    </location>
</feature>
<proteinExistence type="predicted"/>